<dbReference type="InterPro" id="IPR005534">
    <property type="entry name" value="Curli_assmbl/transp-comp_CsgG"/>
</dbReference>
<evidence type="ECO:0000313" key="2">
    <source>
        <dbReference type="Proteomes" id="UP000502179"/>
    </source>
</evidence>
<proteinExistence type="predicted"/>
<name>A0A6G7PY56_9BACT</name>
<dbReference type="KEGG" id="tav:G4V39_09825"/>
<keyword evidence="2" id="KW-1185">Reference proteome</keyword>
<evidence type="ECO:0008006" key="3">
    <source>
        <dbReference type="Google" id="ProtNLM"/>
    </source>
</evidence>
<reference evidence="1 2" key="1">
    <citation type="submission" date="2020-02" db="EMBL/GenBank/DDBJ databases">
        <title>Genome analysis of Thermosulfuriphilus ammonigenes ST65T, an anaerobic thermophilic chemolithoautotrophic bacterium isolated from a deep-sea hydrothermal vent.</title>
        <authorList>
            <person name="Slobodkina G."/>
            <person name="Allioux M."/>
            <person name="Merkel A."/>
            <person name="Alain K."/>
            <person name="Jebbar M."/>
            <person name="Slobodkin A."/>
        </authorList>
    </citation>
    <scope>NUCLEOTIDE SEQUENCE [LARGE SCALE GENOMIC DNA]</scope>
    <source>
        <strain evidence="1 2">ST65</strain>
    </source>
</reference>
<gene>
    <name evidence="1" type="ORF">G4V39_09825</name>
</gene>
<sequence>MMESYLREGVDTTYIKKVAVLKFENNSQDNYAAERLRNITMTEILSLGLFDVVDKAMVDVVLEEQMVGEKVSLDKSTLRRIAKKLGVQALVVGAVDAYEENRDGSYTYPVVALTLRLIDGASGEVIWQASGTASGYSTSGRLFGLRPKDFTQVSFDLVERLLKTLK</sequence>
<evidence type="ECO:0000313" key="1">
    <source>
        <dbReference type="EMBL" id="QIJ72550.1"/>
    </source>
</evidence>
<dbReference type="Pfam" id="PF03783">
    <property type="entry name" value="CsgG"/>
    <property type="match status" value="1"/>
</dbReference>
<dbReference type="GO" id="GO:0030288">
    <property type="term" value="C:outer membrane-bounded periplasmic space"/>
    <property type="evidence" value="ECO:0007669"/>
    <property type="project" value="InterPro"/>
</dbReference>
<protein>
    <recommendedName>
        <fullName evidence="3">Penicillin-binding protein activator LpoB</fullName>
    </recommendedName>
</protein>
<dbReference type="Proteomes" id="UP000502179">
    <property type="component" value="Chromosome"/>
</dbReference>
<dbReference type="EMBL" id="CP048877">
    <property type="protein sequence ID" value="QIJ72550.1"/>
    <property type="molecule type" value="Genomic_DNA"/>
</dbReference>
<organism evidence="1 2">
    <name type="scientific">Thermosulfuriphilus ammonigenes</name>
    <dbReference type="NCBI Taxonomy" id="1936021"/>
    <lineage>
        <taxon>Bacteria</taxon>
        <taxon>Pseudomonadati</taxon>
        <taxon>Thermodesulfobacteriota</taxon>
        <taxon>Thermodesulfobacteria</taxon>
        <taxon>Thermodesulfobacteriales</taxon>
        <taxon>Thermodesulfobacteriaceae</taxon>
        <taxon>Thermosulfuriphilus</taxon>
    </lineage>
</organism>
<accession>A0A6G7PY56</accession>
<dbReference type="AlphaFoldDB" id="A0A6G7PY56"/>
<dbReference type="Gene3D" id="3.40.50.10610">
    <property type="entry name" value="ABC-type transport auxiliary lipoprotein component"/>
    <property type="match status" value="1"/>
</dbReference>